<evidence type="ECO:0000313" key="1">
    <source>
        <dbReference type="EMBL" id="MDR6288264.1"/>
    </source>
</evidence>
<dbReference type="InterPro" id="IPR024083">
    <property type="entry name" value="Fumarase/histidase_N"/>
</dbReference>
<sequence length="500" mass="50180">MTDPVRLGAAPMTTADIRRIARDDATVLLDEAGLQRVEAGHRALEALAAGGAAIYGVSTGLGAAVDTRIAPDAAVVQRRIPPGRAVGVGRLAERDEVRAIIAARLAGLCAGRSGASRGVTEALAALLNHGVHPSVPMTGSVGESDLQPLAHIALTLLGQGEAEYQGQRLPTAEALARAGIAPPMFGLKDGLALVSANAASAGIGALVVEDAAQALRAMLAATALSFEGYRAGPAPLDPRAAALRPAPGQGAAARDLLALLAGGDLVQPGTARKLQDPLSFRCAPSVLGSGFAALAAARQAVELELSSAGDNPAVIAEDAVALPNANFDPTHLALAFEALGAALARMAAVSAARIMKLMSPASSDLPRFLAPVQDGSAGYGPVQKTAAALVAEIGHLAAPMPVVVLAVADGVEDYATMATATVGKTGEIVARLRLLAAVELVVAAQAVDLRPGIRLGTGSAAIHMAVRALVPRLEADRPAAPDIAAVTAFIAEGGLEPILG</sequence>
<proteinExistence type="predicted"/>
<dbReference type="EMBL" id="JAVDPW010000002">
    <property type="protein sequence ID" value="MDR6288264.1"/>
    <property type="molecule type" value="Genomic_DNA"/>
</dbReference>
<protein>
    <submittedName>
        <fullName evidence="1">Histidine ammonia-lyase</fullName>
        <ecNumber evidence="1">4.3.1.3</ecNumber>
    </submittedName>
</protein>
<keyword evidence="1" id="KW-0456">Lyase</keyword>
<dbReference type="SUPFAM" id="SSF48557">
    <property type="entry name" value="L-aspartase-like"/>
    <property type="match status" value="1"/>
</dbReference>
<evidence type="ECO:0000313" key="2">
    <source>
        <dbReference type="Proteomes" id="UP001262410"/>
    </source>
</evidence>
<accession>A0ABU1JI26</accession>
<reference evidence="1 2" key="1">
    <citation type="submission" date="2023-07" db="EMBL/GenBank/DDBJ databases">
        <title>Sorghum-associated microbial communities from plants grown in Nebraska, USA.</title>
        <authorList>
            <person name="Schachtman D."/>
        </authorList>
    </citation>
    <scope>NUCLEOTIDE SEQUENCE [LARGE SCALE GENOMIC DNA]</scope>
    <source>
        <strain evidence="1 2">584</strain>
    </source>
</reference>
<organism evidence="1 2">
    <name type="scientific">Inquilinus ginsengisoli</name>
    <dbReference type="NCBI Taxonomy" id="363840"/>
    <lineage>
        <taxon>Bacteria</taxon>
        <taxon>Pseudomonadati</taxon>
        <taxon>Pseudomonadota</taxon>
        <taxon>Alphaproteobacteria</taxon>
        <taxon>Rhodospirillales</taxon>
        <taxon>Rhodospirillaceae</taxon>
        <taxon>Inquilinus</taxon>
    </lineage>
</organism>
<gene>
    <name evidence="1" type="ORF">E9232_000771</name>
</gene>
<name>A0ABU1JI26_9PROT</name>
<dbReference type="InterPro" id="IPR008948">
    <property type="entry name" value="L-Aspartase-like"/>
</dbReference>
<comment type="caution">
    <text evidence="1">The sequence shown here is derived from an EMBL/GenBank/DDBJ whole genome shotgun (WGS) entry which is preliminary data.</text>
</comment>
<dbReference type="Gene3D" id="1.10.275.10">
    <property type="entry name" value="Fumarase/aspartase (N-terminal domain)"/>
    <property type="match status" value="1"/>
</dbReference>
<dbReference type="RefSeq" id="WP_309792248.1">
    <property type="nucleotide sequence ID" value="NZ_JAVDPW010000002.1"/>
</dbReference>
<dbReference type="InterPro" id="IPR001106">
    <property type="entry name" value="Aromatic_Lyase"/>
</dbReference>
<dbReference type="Proteomes" id="UP001262410">
    <property type="component" value="Unassembled WGS sequence"/>
</dbReference>
<dbReference type="Gene3D" id="1.20.200.10">
    <property type="entry name" value="Fumarase/aspartase (Central domain)"/>
    <property type="match status" value="1"/>
</dbReference>
<dbReference type="PANTHER" id="PTHR10362">
    <property type="entry name" value="HISTIDINE AMMONIA-LYASE"/>
    <property type="match status" value="1"/>
</dbReference>
<dbReference type="GO" id="GO:0004397">
    <property type="term" value="F:histidine ammonia-lyase activity"/>
    <property type="evidence" value="ECO:0007669"/>
    <property type="project" value="UniProtKB-EC"/>
</dbReference>
<dbReference type="EC" id="4.3.1.3" evidence="1"/>
<dbReference type="Pfam" id="PF00221">
    <property type="entry name" value="Lyase_aromatic"/>
    <property type="match status" value="1"/>
</dbReference>
<dbReference type="CDD" id="cd00332">
    <property type="entry name" value="PAL-HAL"/>
    <property type="match status" value="1"/>
</dbReference>
<keyword evidence="2" id="KW-1185">Reference proteome</keyword>